<evidence type="ECO:0000313" key="3">
    <source>
        <dbReference type="Proteomes" id="UP000075881"/>
    </source>
</evidence>
<dbReference type="GO" id="GO:0001669">
    <property type="term" value="C:acrosomal vesicle"/>
    <property type="evidence" value="ECO:0007669"/>
    <property type="project" value="TreeGrafter"/>
</dbReference>
<accession>A0A182JSE7</accession>
<dbReference type="InterPro" id="IPR037695">
    <property type="entry name" value="IQUB"/>
</dbReference>
<dbReference type="InterPro" id="IPR057887">
    <property type="entry name" value="IQUB_helical"/>
</dbReference>
<keyword evidence="3" id="KW-1185">Reference proteome</keyword>
<feature type="domain" description="IQ motif and ubiquitin-like" evidence="1">
    <location>
        <begin position="394"/>
        <end position="479"/>
    </location>
</feature>
<dbReference type="Pfam" id="PF25805">
    <property type="entry name" value="IQUB"/>
    <property type="match status" value="1"/>
</dbReference>
<reference evidence="2" key="2">
    <citation type="submission" date="2020-05" db="UniProtKB">
        <authorList>
            <consortium name="EnsemblMetazoa"/>
        </authorList>
    </citation>
    <scope>IDENTIFICATION</scope>
    <source>
        <strain evidence="2">ACHKN1017</strain>
    </source>
</reference>
<protein>
    <recommendedName>
        <fullName evidence="1">IQ motif and ubiquitin-like domain-containing protein</fullName>
    </recommendedName>
</protein>
<reference evidence="3" key="1">
    <citation type="submission" date="2013-03" db="EMBL/GenBank/DDBJ databases">
        <title>The Genome Sequence of Anopheles christyi ACHKN1017.</title>
        <authorList>
            <consortium name="The Broad Institute Genomics Platform"/>
            <person name="Neafsey D.E."/>
            <person name="Besansky N."/>
            <person name="Walker B."/>
            <person name="Young S.K."/>
            <person name="Zeng Q."/>
            <person name="Gargeya S."/>
            <person name="Fitzgerald M."/>
            <person name="Haas B."/>
            <person name="Abouelleil A."/>
            <person name="Allen A.W."/>
            <person name="Alvarado L."/>
            <person name="Arachchi H.M."/>
            <person name="Berlin A.M."/>
            <person name="Chapman S.B."/>
            <person name="Gainer-Dewar J."/>
            <person name="Goldberg J."/>
            <person name="Griggs A."/>
            <person name="Gujja S."/>
            <person name="Hansen M."/>
            <person name="Howarth C."/>
            <person name="Imamovic A."/>
            <person name="Ireland A."/>
            <person name="Larimer J."/>
            <person name="McCowan C."/>
            <person name="Murphy C."/>
            <person name="Pearson M."/>
            <person name="Poon T.W."/>
            <person name="Priest M."/>
            <person name="Roberts A."/>
            <person name="Saif S."/>
            <person name="Shea T."/>
            <person name="Sisk P."/>
            <person name="Sykes S."/>
            <person name="Wortman J."/>
            <person name="Nusbaum C."/>
            <person name="Birren B."/>
        </authorList>
    </citation>
    <scope>NUCLEOTIDE SEQUENCE [LARGE SCALE GENOMIC DNA]</scope>
    <source>
        <strain evidence="3">ACHKN1017</strain>
    </source>
</reference>
<dbReference type="PANTHER" id="PTHR21074">
    <property type="entry name" value="IQ AND UBIQUITIN-LIKE DOMAIN-CONTAINING PROTEIN"/>
    <property type="match status" value="1"/>
</dbReference>
<dbReference type="GO" id="GO:0030317">
    <property type="term" value="P:flagellated sperm motility"/>
    <property type="evidence" value="ECO:0007669"/>
    <property type="project" value="TreeGrafter"/>
</dbReference>
<evidence type="ECO:0000313" key="2">
    <source>
        <dbReference type="EnsemblMetazoa" id="ACHR001429-PA"/>
    </source>
</evidence>
<dbReference type="PANTHER" id="PTHR21074:SF0">
    <property type="entry name" value="IQ AND UBIQUITIN-LIKE DOMAIN-CONTAINING PROTEIN"/>
    <property type="match status" value="1"/>
</dbReference>
<dbReference type="AlphaFoldDB" id="A0A182JSE7"/>
<sequence>MGERVGDEGESFSVAGTSASGTLSISVPTAGGTNGTGSSTVAAAAGGVPRTTCRKDVTVKFHLMKAQVVAHAYPRQHTLDEVKEHIACKFQVKSKFLLLRQAGAEVAGHRRLEELCVSEYNVCDLELLLSEVAREENVQLNLKLYYRNLTLPDIITVRISSEEGKPSRDVVVEIENQVITKPFVGGYINKQSNIEYHHAFTQTGPPADRLARPGTKFSRDTQTVCERTTTTAIPRCQAVQHSGLDVAERKVPDGQCRLALPYETSQQLEQRKDVAGKVILIQRNFRRVQWQRLIKKSAAEWRELQKQQLENETGAQSSKSIANNKTAVARAYPKTNEEFDALFAQIHCWKENEMKLIREKYSGAPKIAEMNILLDKEIQLLNGVERQRRAIRQEQLEEVVERQLAKISEPKRWVGYSNRVIEMETPQTQRARFLLVYYRRLKMALPPSAGGDPHEHMTLLDELSDVIVQENHPATEEVVFALLRSTFNHMFQLFEPLILILFLTTTQTGKLENLLQRERKLLVCHLGTEDLAILRKRQLTLLADIIRTDPEKAREKPATKLCRKCKKLRPAHAFTVHTRQRSADVCVQCTSLLGSTVDIAVYRSILRAIRRDERKRGSLASYAFIIQENDIKHIVENIWHGHSVISNDTDRADLRLPRWNVAQDWSPWNCICLTEQETRAHLKLQRLDHFYQSSVMKEIQSKHALARSVFGQLREIDQEFTESGDWWQVGLDENLV</sequence>
<name>A0A182JSE7_9DIPT</name>
<dbReference type="GO" id="GO:0031514">
    <property type="term" value="C:motile cilium"/>
    <property type="evidence" value="ECO:0007669"/>
    <property type="project" value="TreeGrafter"/>
</dbReference>
<evidence type="ECO:0000259" key="1">
    <source>
        <dbReference type="Pfam" id="PF25805"/>
    </source>
</evidence>
<dbReference type="EnsemblMetazoa" id="ACHR001429-RA">
    <property type="protein sequence ID" value="ACHR001429-PA"/>
    <property type="gene ID" value="ACHR001429"/>
</dbReference>
<dbReference type="STRING" id="43041.A0A182JSE7"/>
<proteinExistence type="predicted"/>
<organism evidence="2 3">
    <name type="scientific">Anopheles christyi</name>
    <dbReference type="NCBI Taxonomy" id="43041"/>
    <lineage>
        <taxon>Eukaryota</taxon>
        <taxon>Metazoa</taxon>
        <taxon>Ecdysozoa</taxon>
        <taxon>Arthropoda</taxon>
        <taxon>Hexapoda</taxon>
        <taxon>Insecta</taxon>
        <taxon>Pterygota</taxon>
        <taxon>Neoptera</taxon>
        <taxon>Endopterygota</taxon>
        <taxon>Diptera</taxon>
        <taxon>Nematocera</taxon>
        <taxon>Culicoidea</taxon>
        <taxon>Culicidae</taxon>
        <taxon>Anophelinae</taxon>
        <taxon>Anopheles</taxon>
    </lineage>
</organism>
<dbReference type="VEuPathDB" id="VectorBase:ACHR001429"/>
<dbReference type="Proteomes" id="UP000075881">
    <property type="component" value="Unassembled WGS sequence"/>
</dbReference>
<dbReference type="GO" id="GO:0060271">
    <property type="term" value="P:cilium assembly"/>
    <property type="evidence" value="ECO:0007669"/>
    <property type="project" value="TreeGrafter"/>
</dbReference>